<proteinExistence type="predicted"/>
<evidence type="ECO:0000313" key="4">
    <source>
        <dbReference type="EMBL" id="MCM1991499.1"/>
    </source>
</evidence>
<name>A0A9J6P4J0_9CLOT</name>
<dbReference type="AlphaFoldDB" id="A0A9J6P4J0"/>
<dbReference type="CDD" id="cd04301">
    <property type="entry name" value="NAT_SF"/>
    <property type="match status" value="1"/>
</dbReference>
<protein>
    <submittedName>
        <fullName evidence="4">GNAT family N-acetyltransferase</fullName>
        <ecNumber evidence="4">2.3.1.-</ecNumber>
    </submittedName>
</protein>
<dbReference type="SUPFAM" id="SSF55729">
    <property type="entry name" value="Acyl-CoA N-acyltransferases (Nat)"/>
    <property type="match status" value="1"/>
</dbReference>
<dbReference type="RefSeq" id="WP_250860618.1">
    <property type="nucleotide sequence ID" value="NZ_JAGSOJ010000004.1"/>
</dbReference>
<sequence>MKEVNITKAKMSDLKEIMIVIKKVVQKMHEQEIYQWDEYYPNEERFTVDIRNSNLYVLRKYEEGSVIGVAALDGNQESEYAKVDWNYEKSTLEDEEIETITREDVSFSIDGVLVIHRLAMDPDNQGKGYARKFMEKLEMEALRRRAKIIRLDCYSCNTKANGMYRKLGYKYVGDVYFRHREEPFHCYDKEL</sequence>
<feature type="domain" description="N-acetyltransferase" evidence="3">
    <location>
        <begin position="4"/>
        <end position="191"/>
    </location>
</feature>
<gene>
    <name evidence="4" type="ORF">KDK92_17325</name>
</gene>
<keyword evidence="5" id="KW-1185">Reference proteome</keyword>
<dbReference type="PANTHER" id="PTHR43420">
    <property type="entry name" value="ACETYLTRANSFERASE"/>
    <property type="match status" value="1"/>
</dbReference>
<reference evidence="4" key="1">
    <citation type="journal article" date="2021" name="mSystems">
        <title>Bacteria and Archaea Synergistically Convert Glycine Betaine to Biogenic Methane in the Formosa Cold Seep of the South China Sea.</title>
        <authorList>
            <person name="Li L."/>
            <person name="Zhang W."/>
            <person name="Zhang S."/>
            <person name="Song L."/>
            <person name="Sun Q."/>
            <person name="Zhang H."/>
            <person name="Xiang H."/>
            <person name="Dong X."/>
        </authorList>
    </citation>
    <scope>NUCLEOTIDE SEQUENCE</scope>
    <source>
        <strain evidence="4">ZWT</strain>
    </source>
</reference>
<dbReference type="InterPro" id="IPR000182">
    <property type="entry name" value="GNAT_dom"/>
</dbReference>
<keyword evidence="1 4" id="KW-0808">Transferase</keyword>
<keyword evidence="2 4" id="KW-0012">Acyltransferase</keyword>
<dbReference type="Proteomes" id="UP001056429">
    <property type="component" value="Unassembled WGS sequence"/>
</dbReference>
<dbReference type="InterPro" id="IPR050680">
    <property type="entry name" value="YpeA/RimI_acetyltransf"/>
</dbReference>
<comment type="caution">
    <text evidence="4">The sequence shown here is derived from an EMBL/GenBank/DDBJ whole genome shotgun (WGS) entry which is preliminary data.</text>
</comment>
<reference evidence="4" key="2">
    <citation type="submission" date="2021-04" db="EMBL/GenBank/DDBJ databases">
        <authorList>
            <person name="Dong X."/>
        </authorList>
    </citation>
    <scope>NUCLEOTIDE SEQUENCE</scope>
    <source>
        <strain evidence="4">ZWT</strain>
    </source>
</reference>
<dbReference type="EMBL" id="JAGSOJ010000004">
    <property type="protein sequence ID" value="MCM1991499.1"/>
    <property type="molecule type" value="Genomic_DNA"/>
</dbReference>
<accession>A0A9J6P4J0</accession>
<dbReference type="GO" id="GO:0016747">
    <property type="term" value="F:acyltransferase activity, transferring groups other than amino-acyl groups"/>
    <property type="evidence" value="ECO:0007669"/>
    <property type="project" value="InterPro"/>
</dbReference>
<dbReference type="Gene3D" id="3.40.630.30">
    <property type="match status" value="1"/>
</dbReference>
<evidence type="ECO:0000256" key="1">
    <source>
        <dbReference type="ARBA" id="ARBA00022679"/>
    </source>
</evidence>
<dbReference type="InterPro" id="IPR016181">
    <property type="entry name" value="Acyl_CoA_acyltransferase"/>
</dbReference>
<dbReference type="Pfam" id="PF00583">
    <property type="entry name" value="Acetyltransf_1"/>
    <property type="match status" value="1"/>
</dbReference>
<evidence type="ECO:0000313" key="5">
    <source>
        <dbReference type="Proteomes" id="UP001056429"/>
    </source>
</evidence>
<dbReference type="PROSITE" id="PS51186">
    <property type="entry name" value="GNAT"/>
    <property type="match status" value="1"/>
</dbReference>
<evidence type="ECO:0000256" key="2">
    <source>
        <dbReference type="ARBA" id="ARBA00023315"/>
    </source>
</evidence>
<evidence type="ECO:0000259" key="3">
    <source>
        <dbReference type="PROSITE" id="PS51186"/>
    </source>
</evidence>
<dbReference type="EC" id="2.3.1.-" evidence="4"/>
<organism evidence="4 5">
    <name type="scientific">Oceanirhabdus seepicola</name>
    <dbReference type="NCBI Taxonomy" id="2828781"/>
    <lineage>
        <taxon>Bacteria</taxon>
        <taxon>Bacillati</taxon>
        <taxon>Bacillota</taxon>
        <taxon>Clostridia</taxon>
        <taxon>Eubacteriales</taxon>
        <taxon>Clostridiaceae</taxon>
        <taxon>Oceanirhabdus</taxon>
    </lineage>
</organism>